<dbReference type="PROSITE" id="PS51318">
    <property type="entry name" value="TAT"/>
    <property type="match status" value="1"/>
</dbReference>
<protein>
    <submittedName>
        <fullName evidence="1">ABC transporter substrate-binding protein</fullName>
    </submittedName>
</protein>
<evidence type="ECO:0000313" key="1">
    <source>
        <dbReference type="EMBL" id="MFD2795062.1"/>
    </source>
</evidence>
<dbReference type="Gene3D" id="3.40.190.10">
    <property type="entry name" value="Periplasmic binding protein-like II"/>
    <property type="match status" value="1"/>
</dbReference>
<dbReference type="InterPro" id="IPR050490">
    <property type="entry name" value="Bact_solute-bd_prot1"/>
</dbReference>
<dbReference type="SUPFAM" id="SSF53850">
    <property type="entry name" value="Periplasmic binding protein-like II"/>
    <property type="match status" value="1"/>
</dbReference>
<dbReference type="EMBL" id="JBHUOG010000002">
    <property type="protein sequence ID" value="MFD2795062.1"/>
    <property type="molecule type" value="Genomic_DNA"/>
</dbReference>
<dbReference type="Pfam" id="PF13416">
    <property type="entry name" value="SBP_bac_8"/>
    <property type="match status" value="1"/>
</dbReference>
<name>A0ABW5VU05_9MICO</name>
<dbReference type="InterPro" id="IPR006059">
    <property type="entry name" value="SBP"/>
</dbReference>
<dbReference type="PANTHER" id="PTHR43649:SF12">
    <property type="entry name" value="DIACETYLCHITOBIOSE BINDING PROTEIN DASA"/>
    <property type="match status" value="1"/>
</dbReference>
<dbReference type="InterPro" id="IPR006311">
    <property type="entry name" value="TAT_signal"/>
</dbReference>
<proteinExistence type="predicted"/>
<dbReference type="RefSeq" id="WP_377184772.1">
    <property type="nucleotide sequence ID" value="NZ_JBHUOG010000002.1"/>
</dbReference>
<dbReference type="PANTHER" id="PTHR43649">
    <property type="entry name" value="ARABINOSE-BINDING PROTEIN-RELATED"/>
    <property type="match status" value="1"/>
</dbReference>
<reference evidence="2" key="1">
    <citation type="journal article" date="2019" name="Int. J. Syst. Evol. Microbiol.">
        <title>The Global Catalogue of Microorganisms (GCM) 10K type strain sequencing project: providing services to taxonomists for standard genome sequencing and annotation.</title>
        <authorList>
            <consortium name="The Broad Institute Genomics Platform"/>
            <consortium name="The Broad Institute Genome Sequencing Center for Infectious Disease"/>
            <person name="Wu L."/>
            <person name="Ma J."/>
        </authorList>
    </citation>
    <scope>NUCLEOTIDE SEQUENCE [LARGE SCALE GENOMIC DNA]</scope>
    <source>
        <strain evidence="2">CCM 7044</strain>
    </source>
</reference>
<comment type="caution">
    <text evidence="1">The sequence shown here is derived from an EMBL/GenBank/DDBJ whole genome shotgun (WGS) entry which is preliminary data.</text>
</comment>
<dbReference type="Proteomes" id="UP001597479">
    <property type="component" value="Unassembled WGS sequence"/>
</dbReference>
<sequence>MKRTLTSTRPGGTELSRRDLMRWGAVTLGGASMSAVLASCARAPAAAVTRGAVDLSFWTHDEAYATFFSEALPLAERATDFAYSLSVTRAGAADLVTKLLAQAIAGTGTPDVAGLEIGSFARLLRGTIATELLEDLTPLADEFGDDLIAARKAPFTKDGALYALDSDTPLTAYYYRADRFEELGLPLPAEAGTWEEFLAAVTPVSERDGVAFGAYSVGSDLGQVVQGFQLMLLQRGGNLFTADGDLSIETPEAEDALRVVTDAMRSGVFTTVTDYYGGSIQTALGDGRILGIAMPSWYASYGIKPNVPDQAGLWRVAELPRFAGGGGRTAVGGGTGFAALRDKPGTTAAVELLRSAYLDPAQQVKRFQDMGYLPTLRSVYDAPEMQGLTDEFFGGQDVFAVYREIVDDVPDMYQSEDVTVLNTVLSGALLRAYRGDISPSEALATAAEDFHGQVQDTRSDG</sequence>
<organism evidence="1 2">
    <name type="scientific">Promicromonospora vindobonensis</name>
    <dbReference type="NCBI Taxonomy" id="195748"/>
    <lineage>
        <taxon>Bacteria</taxon>
        <taxon>Bacillati</taxon>
        <taxon>Actinomycetota</taxon>
        <taxon>Actinomycetes</taxon>
        <taxon>Micrococcales</taxon>
        <taxon>Promicromonosporaceae</taxon>
        <taxon>Promicromonospora</taxon>
    </lineage>
</organism>
<keyword evidence="2" id="KW-1185">Reference proteome</keyword>
<gene>
    <name evidence="1" type="ORF">ACFS27_16000</name>
</gene>
<evidence type="ECO:0000313" key="2">
    <source>
        <dbReference type="Proteomes" id="UP001597479"/>
    </source>
</evidence>
<accession>A0ABW5VU05</accession>